<name>A0A3P6E5N9_BRACM</name>
<dbReference type="AlphaFoldDB" id="A0A3P6E5N9"/>
<protein>
    <submittedName>
        <fullName evidence="2">Uncharacterized protein</fullName>
    </submittedName>
</protein>
<organism evidence="2">
    <name type="scientific">Brassica campestris</name>
    <name type="common">Field mustard</name>
    <dbReference type="NCBI Taxonomy" id="3711"/>
    <lineage>
        <taxon>Eukaryota</taxon>
        <taxon>Viridiplantae</taxon>
        <taxon>Streptophyta</taxon>
        <taxon>Embryophyta</taxon>
        <taxon>Tracheophyta</taxon>
        <taxon>Spermatophyta</taxon>
        <taxon>Magnoliopsida</taxon>
        <taxon>eudicotyledons</taxon>
        <taxon>Gunneridae</taxon>
        <taxon>Pentapetalae</taxon>
        <taxon>rosids</taxon>
        <taxon>malvids</taxon>
        <taxon>Brassicales</taxon>
        <taxon>Brassicaceae</taxon>
        <taxon>Brassiceae</taxon>
        <taxon>Brassica</taxon>
    </lineage>
</organism>
<accession>A0A3P6E5N9</accession>
<evidence type="ECO:0000313" key="1">
    <source>
        <dbReference type="EMBL" id="VDD25079.1"/>
    </source>
</evidence>
<proteinExistence type="predicted"/>
<gene>
    <name evidence="2" type="ORF">BRASC177T45747Z</name>
    <name evidence="1" type="ORF">BRASC77T46630Z</name>
</gene>
<evidence type="ECO:0000313" key="2">
    <source>
        <dbReference type="EMBL" id="VDD26759.1"/>
    </source>
</evidence>
<dbReference type="EMBL" id="LR031713">
    <property type="protein sequence ID" value="VDD26759.1"/>
    <property type="molecule type" value="Genomic_DNA"/>
</dbReference>
<reference evidence="2" key="1">
    <citation type="submission" date="2018-11" db="EMBL/GenBank/DDBJ databases">
        <authorList>
            <consortium name="Genoscope - CEA"/>
            <person name="William W."/>
        </authorList>
    </citation>
    <scope>NUCLEOTIDE SEQUENCE</scope>
</reference>
<dbReference type="EMBL" id="LR031617">
    <property type="protein sequence ID" value="VDD25079.1"/>
    <property type="molecule type" value="Genomic_DNA"/>
</dbReference>
<sequence>MNLQIENEKRQSFRGGFASLIHHFQLTPYPINRKLLQKSRLTILTSKKRHTFPADYLASLNNLLAVSEPSSQKKNETKEPILSCFVF</sequence>